<organism evidence="1 2">
    <name type="scientific">Polaribacter ponticola</name>
    <dbReference type="NCBI Taxonomy" id="2978475"/>
    <lineage>
        <taxon>Bacteria</taxon>
        <taxon>Pseudomonadati</taxon>
        <taxon>Bacteroidota</taxon>
        <taxon>Flavobacteriia</taxon>
        <taxon>Flavobacteriales</taxon>
        <taxon>Flavobacteriaceae</taxon>
    </lineage>
</organism>
<dbReference type="RefSeq" id="WP_274270519.1">
    <property type="nucleotide sequence ID" value="NZ_JAOSLC020000003.1"/>
</dbReference>
<protein>
    <recommendedName>
        <fullName evidence="3">DUF2750 domain-containing protein</fullName>
    </recommendedName>
</protein>
<keyword evidence="2" id="KW-1185">Reference proteome</keyword>
<reference evidence="1" key="1">
    <citation type="submission" date="2023-02" db="EMBL/GenBank/DDBJ databases">
        <title>Polaribacter ponticola sp. nov., isolated from seawater.</title>
        <authorList>
            <person name="Baek J.H."/>
            <person name="Kim J.M."/>
            <person name="Choi D.G."/>
            <person name="Jeon C.O."/>
        </authorList>
    </citation>
    <scope>NUCLEOTIDE SEQUENCE</scope>
    <source>
        <strain evidence="1">MSW5</strain>
    </source>
</reference>
<name>A0ABT5SBY9_9FLAO</name>
<comment type="caution">
    <text evidence="1">The sequence shown here is derived from an EMBL/GenBank/DDBJ whole genome shotgun (WGS) entry which is preliminary data.</text>
</comment>
<dbReference type="Proteomes" id="UP001151478">
    <property type="component" value="Unassembled WGS sequence"/>
</dbReference>
<sequence>MIEQESCFEIANRQSMVLAIWLNLNMEEEHTAFGVLYDDCMDGQDDNFFFPE</sequence>
<proteinExistence type="predicted"/>
<accession>A0ABT5SBY9</accession>
<evidence type="ECO:0008006" key="3">
    <source>
        <dbReference type="Google" id="ProtNLM"/>
    </source>
</evidence>
<dbReference type="EMBL" id="JAOSLC020000003">
    <property type="protein sequence ID" value="MDD7915636.1"/>
    <property type="molecule type" value="Genomic_DNA"/>
</dbReference>
<gene>
    <name evidence="1" type="ORF">N5A56_014930</name>
</gene>
<evidence type="ECO:0000313" key="1">
    <source>
        <dbReference type="EMBL" id="MDD7915636.1"/>
    </source>
</evidence>
<evidence type="ECO:0000313" key="2">
    <source>
        <dbReference type="Proteomes" id="UP001151478"/>
    </source>
</evidence>